<protein>
    <submittedName>
        <fullName evidence="2">Uncharacterized protein</fullName>
    </submittedName>
</protein>
<name>A0ABR0K8V2_9EURO</name>
<dbReference type="Proteomes" id="UP001345013">
    <property type="component" value="Unassembled WGS sequence"/>
</dbReference>
<dbReference type="EMBL" id="JAVRRG010000064">
    <property type="protein sequence ID" value="KAK5092091.1"/>
    <property type="molecule type" value="Genomic_DNA"/>
</dbReference>
<feature type="compositionally biased region" description="Basic and acidic residues" evidence="1">
    <location>
        <begin position="109"/>
        <end position="120"/>
    </location>
</feature>
<feature type="region of interest" description="Disordered" evidence="1">
    <location>
        <begin position="97"/>
        <end position="120"/>
    </location>
</feature>
<sequence>MKQGNILSEATTPTKEAVRTELSPTSPSRNPFRRIASWIQVKRSPSAISMASNPRASAARVEFDRYKANLNDNESSHSGNSDAFYANMDSSMHIGRQTLVGSQVFPGDRGSEDVSTESRA</sequence>
<gene>
    <name evidence="2" type="ORF">LTR24_005532</name>
</gene>
<accession>A0ABR0K8V2</accession>
<comment type="caution">
    <text evidence="2">The sequence shown here is derived from an EMBL/GenBank/DDBJ whole genome shotgun (WGS) entry which is preliminary data.</text>
</comment>
<evidence type="ECO:0000256" key="1">
    <source>
        <dbReference type="SAM" id="MobiDB-lite"/>
    </source>
</evidence>
<evidence type="ECO:0000313" key="3">
    <source>
        <dbReference type="Proteomes" id="UP001345013"/>
    </source>
</evidence>
<reference evidence="2 3" key="1">
    <citation type="submission" date="2023-08" db="EMBL/GenBank/DDBJ databases">
        <title>Black Yeasts Isolated from many extreme environments.</title>
        <authorList>
            <person name="Coleine C."/>
            <person name="Stajich J.E."/>
            <person name="Selbmann L."/>
        </authorList>
    </citation>
    <scope>NUCLEOTIDE SEQUENCE [LARGE SCALE GENOMIC DNA]</scope>
    <source>
        <strain evidence="2 3">CCFEE 5885</strain>
    </source>
</reference>
<feature type="compositionally biased region" description="Polar residues" evidence="1">
    <location>
        <begin position="1"/>
        <end position="14"/>
    </location>
</feature>
<evidence type="ECO:0000313" key="2">
    <source>
        <dbReference type="EMBL" id="KAK5092091.1"/>
    </source>
</evidence>
<keyword evidence="3" id="KW-1185">Reference proteome</keyword>
<proteinExistence type="predicted"/>
<organism evidence="2 3">
    <name type="scientific">Lithohypha guttulata</name>
    <dbReference type="NCBI Taxonomy" id="1690604"/>
    <lineage>
        <taxon>Eukaryota</taxon>
        <taxon>Fungi</taxon>
        <taxon>Dikarya</taxon>
        <taxon>Ascomycota</taxon>
        <taxon>Pezizomycotina</taxon>
        <taxon>Eurotiomycetes</taxon>
        <taxon>Chaetothyriomycetidae</taxon>
        <taxon>Chaetothyriales</taxon>
        <taxon>Trichomeriaceae</taxon>
        <taxon>Lithohypha</taxon>
    </lineage>
</organism>
<feature type="region of interest" description="Disordered" evidence="1">
    <location>
        <begin position="1"/>
        <end position="31"/>
    </location>
</feature>